<dbReference type="PANTHER" id="PTHR18919">
    <property type="entry name" value="ACETYL-COA C-ACYLTRANSFERASE"/>
    <property type="match status" value="1"/>
</dbReference>
<dbReference type="PROSITE" id="PS00099">
    <property type="entry name" value="THIOLASE_3"/>
    <property type="match status" value="1"/>
</dbReference>
<feature type="domain" description="Thiolase C-terminal" evidence="6">
    <location>
        <begin position="422"/>
        <end position="544"/>
    </location>
</feature>
<evidence type="ECO:0000256" key="1">
    <source>
        <dbReference type="ARBA" id="ARBA00010982"/>
    </source>
</evidence>
<dbReference type="InterPro" id="IPR002155">
    <property type="entry name" value="Thiolase"/>
</dbReference>
<keyword evidence="2 4" id="KW-0808">Transferase</keyword>
<dbReference type="PANTHER" id="PTHR18919:SF107">
    <property type="entry name" value="ACETYL-COA ACETYLTRANSFERASE, CYTOSOLIC"/>
    <property type="match status" value="1"/>
</dbReference>
<reference evidence="7" key="2">
    <citation type="submission" date="2012-02" db="EMBL/GenBank/DDBJ databases">
        <authorList>
            <person name="Genoscope - CEA"/>
        </authorList>
    </citation>
    <scope>NUCLEOTIDE SEQUENCE</scope>
</reference>
<gene>
    <name evidence="7" type="ORF">VIS_S18BPA60015</name>
</gene>
<evidence type="ECO:0000256" key="4">
    <source>
        <dbReference type="RuleBase" id="RU003557"/>
    </source>
</evidence>
<evidence type="ECO:0000256" key="2">
    <source>
        <dbReference type="ARBA" id="ARBA00022679"/>
    </source>
</evidence>
<dbReference type="InterPro" id="IPR020617">
    <property type="entry name" value="Thiolase_C"/>
</dbReference>
<proteinExistence type="inferred from homology"/>
<organism evidence="7">
    <name type="scientific">uncultured Flavobacteriia bacterium</name>
    <dbReference type="NCBI Taxonomy" id="212695"/>
    <lineage>
        <taxon>Bacteria</taxon>
        <taxon>Pseudomonadati</taxon>
        <taxon>Bacteroidota</taxon>
        <taxon>Flavobacteriia</taxon>
        <taxon>environmental samples</taxon>
    </lineage>
</organism>
<dbReference type="InterPro" id="IPR016039">
    <property type="entry name" value="Thiolase-like"/>
</dbReference>
<dbReference type="GO" id="GO:0033812">
    <property type="term" value="F:3-oxoadipyl-CoA thiolase activity"/>
    <property type="evidence" value="ECO:0007669"/>
    <property type="project" value="UniProtKB-EC"/>
</dbReference>
<protein>
    <submittedName>
        <fullName evidence="7">3-oxoadipyl-CoA thiolase</fullName>
        <ecNumber evidence="7">2.3.1.174</ecNumber>
    </submittedName>
</protein>
<accession>H6RF06</accession>
<keyword evidence="3 4" id="KW-0012">Acyltransferase</keyword>
<evidence type="ECO:0000256" key="3">
    <source>
        <dbReference type="ARBA" id="ARBA00023315"/>
    </source>
</evidence>
<dbReference type="EC" id="2.3.1.174" evidence="7"/>
<dbReference type="FunFam" id="3.40.47.10:FF:000010">
    <property type="entry name" value="Acetyl-CoA acetyltransferase (Thiolase)"/>
    <property type="match status" value="1"/>
</dbReference>
<dbReference type="AlphaFoldDB" id="H6RF06"/>
<evidence type="ECO:0000259" key="5">
    <source>
        <dbReference type="Pfam" id="PF00108"/>
    </source>
</evidence>
<dbReference type="Pfam" id="PF02803">
    <property type="entry name" value="Thiolase_C"/>
    <property type="match status" value="1"/>
</dbReference>
<dbReference type="Gene3D" id="3.40.47.10">
    <property type="match status" value="1"/>
</dbReference>
<dbReference type="PROSITE" id="PS00737">
    <property type="entry name" value="THIOLASE_2"/>
    <property type="match status" value="1"/>
</dbReference>
<dbReference type="EMBL" id="FO117585">
    <property type="protein sequence ID" value="CCF99617.1"/>
    <property type="molecule type" value="Genomic_DNA"/>
</dbReference>
<dbReference type="InterPro" id="IPR020616">
    <property type="entry name" value="Thiolase_N"/>
</dbReference>
<name>H6RF06_9BACT</name>
<dbReference type="Pfam" id="PF00108">
    <property type="entry name" value="Thiolase_N"/>
    <property type="match status" value="1"/>
</dbReference>
<feature type="domain" description="Thiolase N-terminal" evidence="5">
    <location>
        <begin position="149"/>
        <end position="414"/>
    </location>
</feature>
<dbReference type="InterPro" id="IPR020610">
    <property type="entry name" value="Thiolase_AS"/>
</dbReference>
<sequence>MGGGVVHQCKHPANALALGLARGAGQTRGQCRMPKRKNRHIAVGGQLPPRFLPAERVQTVQRGGHVHIANGSTGFPLGCAWKQQGRILTTPSHAMHLVTVVSQRPRHRGIELSDAAAVGREGGCNAQTHAAIWGKNRSAPTYLRFMNAYLVDGVRTPIGSFGGTLSPIRTDDLAAHALRSLVERHPNLDPMMIGDVLMGCANQAGEDNRNVARMASLLAGLPQEVPAETINRLCASGLAASVHASRMLHMGDAQVVLAGGVEHMTRGPWVLSKASKPFGRDMELHDTSFGWRFINPRLDALYGTEGMGQTAENLVDLHHISREDQDAFAYRSQMKAAAAQKEGRLAEELVSVSIPQRKKDPISFEADEFIKPGTTPEILAKLRPAFRKEGGTVTAGNASGLNDGAAALLLANEDGLKSQGLEPLARMVSSAVVGVPPRIMGIGPVEASNRALAKAGIGFDDLDVIELNEAFAAQSLACIRSWNLADDDARINPNGGAIALGHPLGMTGARILLAAARQLQRTGGKHGLVTLCIGVGQGYAAVIENVQR</sequence>
<dbReference type="SUPFAM" id="SSF53901">
    <property type="entry name" value="Thiolase-like"/>
    <property type="match status" value="2"/>
</dbReference>
<dbReference type="CDD" id="cd00751">
    <property type="entry name" value="thiolase"/>
    <property type="match status" value="1"/>
</dbReference>
<dbReference type="NCBIfam" id="TIGR01930">
    <property type="entry name" value="AcCoA-C-Actrans"/>
    <property type="match status" value="1"/>
</dbReference>
<reference evidence="7" key="1">
    <citation type="journal article" date="2012" name="Environ. Microbiol.">
        <title>Genomic content of uncultured Bacteroidetes from contrasting oceanic provinces in the North Atlantic Ocean.</title>
        <authorList>
            <person name="Gomez-Pereira P.R."/>
            <person name="Schuler M."/>
            <person name="Fuchs B.M."/>
            <person name="Bennke C."/>
            <person name="Teeling H."/>
            <person name="Waldmann J."/>
            <person name="Richter M."/>
            <person name="Barbe V."/>
            <person name="Bataille E."/>
            <person name="Glockner F.O."/>
            <person name="Amann R."/>
        </authorList>
    </citation>
    <scope>NUCLEOTIDE SEQUENCE</scope>
</reference>
<comment type="similarity">
    <text evidence="1 4">Belongs to the thiolase-like superfamily. Thiolase family.</text>
</comment>
<evidence type="ECO:0000313" key="7">
    <source>
        <dbReference type="EMBL" id="CCF99617.1"/>
    </source>
</evidence>
<evidence type="ECO:0000259" key="6">
    <source>
        <dbReference type="Pfam" id="PF02803"/>
    </source>
</evidence>
<dbReference type="InterPro" id="IPR020613">
    <property type="entry name" value="Thiolase_CS"/>
</dbReference>